<dbReference type="Proteomes" id="UP000789390">
    <property type="component" value="Unassembled WGS sequence"/>
</dbReference>
<gene>
    <name evidence="2" type="ORF">DGAL_LOCUS3425</name>
</gene>
<name>A0A8J2WJP7_9CRUS</name>
<comment type="caution">
    <text evidence="2">The sequence shown here is derived from an EMBL/GenBank/DDBJ whole genome shotgun (WGS) entry which is preliminary data.</text>
</comment>
<accession>A0A8J2WJP7</accession>
<evidence type="ECO:0000256" key="1">
    <source>
        <dbReference type="SAM" id="MobiDB-lite"/>
    </source>
</evidence>
<evidence type="ECO:0000313" key="2">
    <source>
        <dbReference type="EMBL" id="CAH0101124.1"/>
    </source>
</evidence>
<proteinExistence type="predicted"/>
<protein>
    <submittedName>
        <fullName evidence="2">Uncharacterized protein</fullName>
    </submittedName>
</protein>
<keyword evidence="3" id="KW-1185">Reference proteome</keyword>
<reference evidence="2" key="1">
    <citation type="submission" date="2021-11" db="EMBL/GenBank/DDBJ databases">
        <authorList>
            <person name="Schell T."/>
        </authorList>
    </citation>
    <scope>NUCLEOTIDE SEQUENCE</scope>
    <source>
        <strain evidence="2">M5</strain>
    </source>
</reference>
<dbReference type="InterPro" id="IPR032675">
    <property type="entry name" value="LRR_dom_sf"/>
</dbReference>
<dbReference type="EMBL" id="CAKKLH010000052">
    <property type="protein sequence ID" value="CAH0101124.1"/>
    <property type="molecule type" value="Genomic_DNA"/>
</dbReference>
<organism evidence="2 3">
    <name type="scientific">Daphnia galeata</name>
    <dbReference type="NCBI Taxonomy" id="27404"/>
    <lineage>
        <taxon>Eukaryota</taxon>
        <taxon>Metazoa</taxon>
        <taxon>Ecdysozoa</taxon>
        <taxon>Arthropoda</taxon>
        <taxon>Crustacea</taxon>
        <taxon>Branchiopoda</taxon>
        <taxon>Diplostraca</taxon>
        <taxon>Cladocera</taxon>
        <taxon>Anomopoda</taxon>
        <taxon>Daphniidae</taxon>
        <taxon>Daphnia</taxon>
    </lineage>
</organism>
<dbReference type="OrthoDB" id="549243at2759"/>
<dbReference type="AlphaFoldDB" id="A0A8J2WJP7"/>
<feature type="region of interest" description="Disordered" evidence="1">
    <location>
        <begin position="1"/>
        <end position="68"/>
    </location>
</feature>
<feature type="compositionally biased region" description="Polar residues" evidence="1">
    <location>
        <begin position="32"/>
        <end position="56"/>
    </location>
</feature>
<dbReference type="SUPFAM" id="SSF52058">
    <property type="entry name" value="L domain-like"/>
    <property type="match status" value="1"/>
</dbReference>
<dbReference type="Gene3D" id="3.80.10.10">
    <property type="entry name" value="Ribonuclease Inhibitor"/>
    <property type="match status" value="1"/>
</dbReference>
<sequence length="368" mass="42708">MVRSSNQMPDPVSKGALNLVKEMATGMETTEKTSQPQPGTSSHPMDQTDSSQQRIPETSHSRQTDFETSTAQIIVDQIPVDDNFQEAILELDECFNVTDSGVQLLCFNYDGIDTDNQRPAALCKTLQHLSIYSTSVTNQGIQMAINNLIVLKSLVHERLYEFLLDLIKTRFDIKNLPKIQSIPLTCFPMETISPYESGSLAQEDLDISFFIVVDIWTIFKFCPYLYIFTFYRHCDSVTALSESELELNRSDRSEKERFILKNLVELDCYDCNSPDILHFLWSFPLLANIYSVVFDTVTDEFLFDAVKFHKFKNLRKISLRYCDFVTKRALVNAYEWHRQAKRESWKFEIFFQNSDTVKYYSTDKYLLL</sequence>
<evidence type="ECO:0000313" key="3">
    <source>
        <dbReference type="Proteomes" id="UP000789390"/>
    </source>
</evidence>